<proteinExistence type="predicted"/>
<organism evidence="2 3">
    <name type="scientific">Microlunatus phosphovorus (strain ATCC 700054 / DSM 10555 / JCM 9379 / NBRC 101784 / NCIMB 13414 / VKM Ac-1990 / NM-1)</name>
    <dbReference type="NCBI Taxonomy" id="1032480"/>
    <lineage>
        <taxon>Bacteria</taxon>
        <taxon>Bacillati</taxon>
        <taxon>Actinomycetota</taxon>
        <taxon>Actinomycetes</taxon>
        <taxon>Propionibacteriales</taxon>
        <taxon>Propionibacteriaceae</taxon>
        <taxon>Microlunatus</taxon>
    </lineage>
</organism>
<dbReference type="EMBL" id="AP012204">
    <property type="protein sequence ID" value="BAK36294.1"/>
    <property type="molecule type" value="Genomic_DNA"/>
</dbReference>
<sequence>MERELLDNIDHSVQTRPSSPTPEVAAPLPGLLALQRLAGNRAVSAMIARRTAEPAAEESAATTEPDTSLQRLATRTGLKTAHAQKVLYNHLKGDPPFKPQRGNFGQVSWFAGSGNPYVGGQAQSYDVTVDVVINPDPAKLDKDYFQTFKREYVQSTRANLHNTSTHHDFWVALGKRLERGGAQEVPIDQSEVSRQGGGTFVVVGGSARESITLANPVKLATDLGGSQTMTNSLAARENQRAATFAVTLRAPAAQAANAQPQQALATVVSQPQAVTRAVAQVAAVTMADRLAGPKVDITFTLTYPSYQVARRQAKLLATAVGDGRLNAYRVTITGGAGWSASATKSYRA</sequence>
<feature type="compositionally biased region" description="Basic and acidic residues" evidence="1">
    <location>
        <begin position="1"/>
        <end position="10"/>
    </location>
</feature>
<dbReference type="Proteomes" id="UP000007947">
    <property type="component" value="Chromosome"/>
</dbReference>
<dbReference type="AlphaFoldDB" id="F5XLM8"/>
<protein>
    <submittedName>
        <fullName evidence="2">Uncharacterized protein</fullName>
    </submittedName>
</protein>
<dbReference type="RefSeq" id="WP_013864157.1">
    <property type="nucleotide sequence ID" value="NC_015635.1"/>
</dbReference>
<dbReference type="HOGENOM" id="CLU_796486_0_0_11"/>
<accession>F5XLM8</accession>
<gene>
    <name evidence="2" type="ordered locus">MLP_32800</name>
</gene>
<keyword evidence="3" id="KW-1185">Reference proteome</keyword>
<evidence type="ECO:0000256" key="1">
    <source>
        <dbReference type="SAM" id="MobiDB-lite"/>
    </source>
</evidence>
<evidence type="ECO:0000313" key="2">
    <source>
        <dbReference type="EMBL" id="BAK36294.1"/>
    </source>
</evidence>
<feature type="region of interest" description="Disordered" evidence="1">
    <location>
        <begin position="1"/>
        <end position="26"/>
    </location>
</feature>
<reference evidence="2 3" key="1">
    <citation type="submission" date="2011-05" db="EMBL/GenBank/DDBJ databases">
        <title>Whole genome sequence of Microlunatus phosphovorus NM-1.</title>
        <authorList>
            <person name="Hosoyama A."/>
            <person name="Sasaki K."/>
            <person name="Harada T."/>
            <person name="Igarashi R."/>
            <person name="Kawakoshi A."/>
            <person name="Sasagawa M."/>
            <person name="Fukada J."/>
            <person name="Nakamura S."/>
            <person name="Katano Y."/>
            <person name="Hanada S."/>
            <person name="Kamagata Y."/>
            <person name="Nakamura N."/>
            <person name="Yamazaki S."/>
            <person name="Fujita N."/>
        </authorList>
    </citation>
    <scope>NUCLEOTIDE SEQUENCE [LARGE SCALE GENOMIC DNA]</scope>
    <source>
        <strain evidence="3">ATCC 700054 / DSM 10555 / JCM 9379 / NBRC 101784 / NCIMB 13414 / VKM Ac-1990 / NM-1</strain>
    </source>
</reference>
<dbReference type="KEGG" id="mph:MLP_32800"/>
<name>F5XLM8_MICPN</name>
<evidence type="ECO:0000313" key="3">
    <source>
        <dbReference type="Proteomes" id="UP000007947"/>
    </source>
</evidence>